<evidence type="ECO:0000256" key="1">
    <source>
        <dbReference type="SAM" id="Coils"/>
    </source>
</evidence>
<proteinExistence type="predicted"/>
<feature type="region of interest" description="Disordered" evidence="2">
    <location>
        <begin position="115"/>
        <end position="139"/>
    </location>
</feature>
<dbReference type="EMBL" id="AF121000">
    <property type="protein sequence ID" value="AAD25060.1"/>
    <property type="molecule type" value="Genomic_DNA"/>
</dbReference>
<geneLocation type="plasmid" evidence="3">
    <name>pAG1</name>
</geneLocation>
<reference evidence="3" key="1">
    <citation type="journal article" date="2000" name="Plasmid">
        <title>TetZ, a new tetracycline resistance determinant discovered in gram-positive bacteria, shows high homology to gram-negative regulated efflux systems.</title>
        <authorList>
            <person name="Tauch A."/>
            <person name="Puhler A."/>
            <person name="Kalinowski J."/>
            <person name="Thierbach G."/>
        </authorList>
    </citation>
    <scope>NUCLEOTIDE SEQUENCE</scope>
    <source>
        <strain evidence="3">22243</strain>
    </source>
</reference>
<accession>Q9X541</accession>
<name>Q9X541_CORGT</name>
<evidence type="ECO:0000256" key="2">
    <source>
        <dbReference type="SAM" id="MobiDB-lite"/>
    </source>
</evidence>
<feature type="coiled-coil region" evidence="1">
    <location>
        <begin position="56"/>
        <end position="90"/>
    </location>
</feature>
<dbReference type="AlphaFoldDB" id="Q9X541"/>
<keyword evidence="3" id="KW-0614">Plasmid</keyword>
<reference evidence="3" key="2">
    <citation type="submission" date="2001-01" db="EMBL/GenBank/DDBJ databases">
        <authorList>
            <person name="Tauch A."/>
        </authorList>
    </citation>
    <scope>NUCLEOTIDE SEQUENCE</scope>
    <source>
        <strain evidence="3">22243</strain>
        <plasmid evidence="3">pAG1</plasmid>
    </source>
</reference>
<keyword evidence="1" id="KW-0175">Coiled coil</keyword>
<feature type="compositionally biased region" description="Basic and acidic residues" evidence="2">
    <location>
        <begin position="115"/>
        <end position="132"/>
    </location>
</feature>
<sequence>MALIISRLSSYYPNFATAPEVEREQRGFLAKAFKPREGLDQIEQLMIERDQQQIHRDQCEHTVADVKADLDQARAAYQAAQDRHVDAVQELSSVNLNPLLLHDGELNLAESHHDDTAADDYDHTSSWEHSSHNDNGMDL</sequence>
<protein>
    <submittedName>
        <fullName evidence="3">Yag1B</fullName>
    </submittedName>
</protein>
<dbReference type="RefSeq" id="WP_010889962.1">
    <property type="nucleotide sequence ID" value="NC_001415.1"/>
</dbReference>
<organism evidence="3">
    <name type="scientific">Corynebacterium glutamicum</name>
    <name type="common">Brevibacterium saccharolyticum</name>
    <dbReference type="NCBI Taxonomy" id="1718"/>
    <lineage>
        <taxon>Bacteria</taxon>
        <taxon>Bacillati</taxon>
        <taxon>Actinomycetota</taxon>
        <taxon>Actinomycetes</taxon>
        <taxon>Mycobacteriales</taxon>
        <taxon>Corynebacteriaceae</taxon>
        <taxon>Corynebacterium</taxon>
    </lineage>
</organism>
<evidence type="ECO:0000313" key="3">
    <source>
        <dbReference type="EMBL" id="AAD25060.1"/>
    </source>
</evidence>